<organism evidence="1 2">
    <name type="scientific">Trichonephila clavipes</name>
    <name type="common">Golden silk orbweaver</name>
    <name type="synonym">Nephila clavipes</name>
    <dbReference type="NCBI Taxonomy" id="2585209"/>
    <lineage>
        <taxon>Eukaryota</taxon>
        <taxon>Metazoa</taxon>
        <taxon>Ecdysozoa</taxon>
        <taxon>Arthropoda</taxon>
        <taxon>Chelicerata</taxon>
        <taxon>Arachnida</taxon>
        <taxon>Araneae</taxon>
        <taxon>Araneomorphae</taxon>
        <taxon>Entelegynae</taxon>
        <taxon>Araneoidea</taxon>
        <taxon>Nephilidae</taxon>
        <taxon>Trichonephila</taxon>
    </lineage>
</organism>
<comment type="caution">
    <text evidence="1">The sequence shown here is derived from an EMBL/GenBank/DDBJ whole genome shotgun (WGS) entry which is preliminary data.</text>
</comment>
<evidence type="ECO:0008006" key="3">
    <source>
        <dbReference type="Google" id="ProtNLM"/>
    </source>
</evidence>
<accession>A0A8X6SSV1</accession>
<dbReference type="Proteomes" id="UP000887159">
    <property type="component" value="Unassembled WGS sequence"/>
</dbReference>
<evidence type="ECO:0000313" key="2">
    <source>
        <dbReference type="Proteomes" id="UP000887159"/>
    </source>
</evidence>
<protein>
    <recommendedName>
        <fullName evidence="3">Transposase</fullName>
    </recommendedName>
</protein>
<evidence type="ECO:0000313" key="1">
    <source>
        <dbReference type="EMBL" id="GFY12348.1"/>
    </source>
</evidence>
<keyword evidence="2" id="KW-1185">Reference proteome</keyword>
<dbReference type="PANTHER" id="PTHR47326">
    <property type="entry name" value="TRANSPOSABLE ELEMENT TC3 TRANSPOSASE-LIKE PROTEIN"/>
    <property type="match status" value="1"/>
</dbReference>
<reference evidence="1" key="1">
    <citation type="submission" date="2020-08" db="EMBL/GenBank/DDBJ databases">
        <title>Multicomponent nature underlies the extraordinary mechanical properties of spider dragline silk.</title>
        <authorList>
            <person name="Kono N."/>
            <person name="Nakamura H."/>
            <person name="Mori M."/>
            <person name="Yoshida Y."/>
            <person name="Ohtoshi R."/>
            <person name="Malay A.D."/>
            <person name="Moran D.A.P."/>
            <person name="Tomita M."/>
            <person name="Numata K."/>
            <person name="Arakawa K."/>
        </authorList>
    </citation>
    <scope>NUCLEOTIDE SEQUENCE</scope>
</reference>
<sequence>MWFQHDGAHAHFSADVRSALDTTYPGRWIGRGGPVNWPTLSFDLSCLDFFLCGYMTDSKSPINSNLGSIKVFKGAILFLEATDDVRISLSDEMSHGDKLLFHMSFCWNQKKR</sequence>
<dbReference type="PANTHER" id="PTHR47326:SF1">
    <property type="entry name" value="HTH PSQ-TYPE DOMAIN-CONTAINING PROTEIN"/>
    <property type="match status" value="1"/>
</dbReference>
<gene>
    <name evidence="1" type="primary">NCL1_30891</name>
    <name evidence="1" type="ORF">TNCV_284511</name>
</gene>
<dbReference type="GO" id="GO:0003676">
    <property type="term" value="F:nucleic acid binding"/>
    <property type="evidence" value="ECO:0007669"/>
    <property type="project" value="InterPro"/>
</dbReference>
<name>A0A8X6SSV1_TRICX</name>
<dbReference type="Gene3D" id="3.30.420.10">
    <property type="entry name" value="Ribonuclease H-like superfamily/Ribonuclease H"/>
    <property type="match status" value="1"/>
</dbReference>
<dbReference type="InterPro" id="IPR036397">
    <property type="entry name" value="RNaseH_sf"/>
</dbReference>
<proteinExistence type="predicted"/>
<dbReference type="AlphaFoldDB" id="A0A8X6SSV1"/>
<dbReference type="EMBL" id="BMAU01021313">
    <property type="protein sequence ID" value="GFY12348.1"/>
    <property type="molecule type" value="Genomic_DNA"/>
</dbReference>